<gene>
    <name evidence="1" type="ORF">DCF19_03365</name>
</gene>
<dbReference type="EMBL" id="QBML01000003">
    <property type="protein sequence ID" value="PZO44253.1"/>
    <property type="molecule type" value="Genomic_DNA"/>
</dbReference>
<evidence type="ECO:0000313" key="1">
    <source>
        <dbReference type="EMBL" id="PZO44253.1"/>
    </source>
</evidence>
<comment type="caution">
    <text evidence="1">The sequence shown here is derived from an EMBL/GenBank/DDBJ whole genome shotgun (WGS) entry which is preliminary data.</text>
</comment>
<dbReference type="Proteomes" id="UP000249467">
    <property type="component" value="Unassembled WGS sequence"/>
</dbReference>
<evidence type="ECO:0000313" key="2">
    <source>
        <dbReference type="Proteomes" id="UP000249467"/>
    </source>
</evidence>
<reference evidence="1 2" key="1">
    <citation type="submission" date="2018-04" db="EMBL/GenBank/DDBJ databases">
        <authorList>
            <person name="Go L.Y."/>
            <person name="Mitchell J.A."/>
        </authorList>
    </citation>
    <scope>NUCLEOTIDE SEQUENCE [LARGE SCALE GENOMIC DNA]</scope>
    <source>
        <strain evidence="1">ULC066bin1</strain>
    </source>
</reference>
<accession>A0A2W4WGM2</accession>
<protein>
    <submittedName>
        <fullName evidence="1">Antitoxin</fullName>
    </submittedName>
</protein>
<organism evidence="1 2">
    <name type="scientific">Pseudanabaena frigida</name>
    <dbReference type="NCBI Taxonomy" id="945775"/>
    <lineage>
        <taxon>Bacteria</taxon>
        <taxon>Bacillati</taxon>
        <taxon>Cyanobacteriota</taxon>
        <taxon>Cyanophyceae</taxon>
        <taxon>Pseudanabaenales</taxon>
        <taxon>Pseudanabaenaceae</taxon>
        <taxon>Pseudanabaena</taxon>
    </lineage>
</organism>
<name>A0A2W4WGM2_9CYAN</name>
<dbReference type="AlphaFoldDB" id="A0A2W4WGM2"/>
<sequence length="100" mass="11509">MLQLQERYIANAQIDPEEQEILEAFESDHLTRTANWQEELEQHKQIASATFAQNNTINISVSEKDLRSLQKRALAEGIPYPLFISSILHKFIEGKLVEIS</sequence>
<reference evidence="1 2" key="2">
    <citation type="submission" date="2018-06" db="EMBL/GenBank/DDBJ databases">
        <title>Metagenomic assembly of (sub)arctic Cyanobacteria and their associated microbiome from non-axenic cultures.</title>
        <authorList>
            <person name="Baurain D."/>
        </authorList>
    </citation>
    <scope>NUCLEOTIDE SEQUENCE [LARGE SCALE GENOMIC DNA]</scope>
    <source>
        <strain evidence="1">ULC066bin1</strain>
    </source>
</reference>
<proteinExistence type="predicted"/>